<feature type="DNA-binding region" description="H-T-H motif" evidence="2">
    <location>
        <begin position="84"/>
        <end position="103"/>
    </location>
</feature>
<dbReference type="InterPro" id="IPR036271">
    <property type="entry name" value="Tet_transcr_reg_TetR-rel_C_sf"/>
</dbReference>
<keyword evidence="1 2" id="KW-0238">DNA-binding</keyword>
<feature type="region of interest" description="Disordered" evidence="3">
    <location>
        <begin position="1"/>
        <end position="47"/>
    </location>
</feature>
<proteinExistence type="predicted"/>
<dbReference type="PANTHER" id="PTHR30055:SF146">
    <property type="entry name" value="HTH-TYPE TRANSCRIPTIONAL DUAL REGULATOR CECR"/>
    <property type="match status" value="1"/>
</dbReference>
<name>A0A1H0NCR4_9HYPH</name>
<evidence type="ECO:0000256" key="1">
    <source>
        <dbReference type="ARBA" id="ARBA00023125"/>
    </source>
</evidence>
<dbReference type="Gene3D" id="1.10.357.10">
    <property type="entry name" value="Tetracycline Repressor, domain 2"/>
    <property type="match status" value="1"/>
</dbReference>
<evidence type="ECO:0000313" key="6">
    <source>
        <dbReference type="Proteomes" id="UP000198795"/>
    </source>
</evidence>
<evidence type="ECO:0000256" key="2">
    <source>
        <dbReference type="PROSITE-ProRule" id="PRU00335"/>
    </source>
</evidence>
<dbReference type="RefSeq" id="WP_090228310.1">
    <property type="nucleotide sequence ID" value="NZ_FNJC01000002.1"/>
</dbReference>
<dbReference type="EMBL" id="FNJC01000002">
    <property type="protein sequence ID" value="SDO90090.1"/>
    <property type="molecule type" value="Genomic_DNA"/>
</dbReference>
<dbReference type="SUPFAM" id="SSF46689">
    <property type="entry name" value="Homeodomain-like"/>
    <property type="match status" value="1"/>
</dbReference>
<dbReference type="InterPro" id="IPR009057">
    <property type="entry name" value="Homeodomain-like_sf"/>
</dbReference>
<gene>
    <name evidence="5" type="ORF">SAMN04488061_1962</name>
</gene>
<dbReference type="InterPro" id="IPR050109">
    <property type="entry name" value="HTH-type_TetR-like_transc_reg"/>
</dbReference>
<dbReference type="PROSITE" id="PS50977">
    <property type="entry name" value="HTH_TETR_2"/>
    <property type="match status" value="1"/>
</dbReference>
<dbReference type="Gene3D" id="1.10.10.60">
    <property type="entry name" value="Homeodomain-like"/>
    <property type="match status" value="1"/>
</dbReference>
<dbReference type="InterPro" id="IPR001647">
    <property type="entry name" value="HTH_TetR"/>
</dbReference>
<dbReference type="InterPro" id="IPR015292">
    <property type="entry name" value="Tscrpt_reg_YbiH_C"/>
</dbReference>
<keyword evidence="6" id="KW-1185">Reference proteome</keyword>
<dbReference type="PRINTS" id="PR00455">
    <property type="entry name" value="HTHTETR"/>
</dbReference>
<reference evidence="5 6" key="1">
    <citation type="submission" date="2016-10" db="EMBL/GenBank/DDBJ databases">
        <authorList>
            <person name="Varghese N."/>
            <person name="Submissions S."/>
        </authorList>
    </citation>
    <scope>NUCLEOTIDE SEQUENCE [LARGE SCALE GENOMIC DNA]</scope>
    <source>
        <strain evidence="5 6">CGMCC 1.6497</strain>
    </source>
</reference>
<protein>
    <submittedName>
        <fullName evidence="5">Transcriptional regulator, TetR family</fullName>
    </submittedName>
</protein>
<accession>A0A1H0NCR4</accession>
<evidence type="ECO:0000259" key="4">
    <source>
        <dbReference type="PROSITE" id="PS50977"/>
    </source>
</evidence>
<dbReference type="Pfam" id="PF00440">
    <property type="entry name" value="TetR_N"/>
    <property type="match status" value="1"/>
</dbReference>
<comment type="caution">
    <text evidence="5">The sequence shown here is derived from an EMBL/GenBank/DDBJ whole genome shotgun (WGS) entry which is preliminary data.</text>
</comment>
<dbReference type="SUPFAM" id="SSF48498">
    <property type="entry name" value="Tetracyclin repressor-like, C-terminal domain"/>
    <property type="match status" value="1"/>
</dbReference>
<feature type="domain" description="HTH tetR-type" evidence="4">
    <location>
        <begin position="61"/>
        <end position="121"/>
    </location>
</feature>
<dbReference type="PANTHER" id="PTHR30055">
    <property type="entry name" value="HTH-TYPE TRANSCRIPTIONAL REGULATOR RUTR"/>
    <property type="match status" value="1"/>
</dbReference>
<organism evidence="5 6">
    <name type="scientific">Filomicrobium insigne</name>
    <dbReference type="NCBI Taxonomy" id="418854"/>
    <lineage>
        <taxon>Bacteria</taxon>
        <taxon>Pseudomonadati</taxon>
        <taxon>Pseudomonadota</taxon>
        <taxon>Alphaproteobacteria</taxon>
        <taxon>Hyphomicrobiales</taxon>
        <taxon>Hyphomicrobiaceae</taxon>
        <taxon>Filomicrobium</taxon>
    </lineage>
</organism>
<evidence type="ECO:0000313" key="5">
    <source>
        <dbReference type="EMBL" id="SDO90090.1"/>
    </source>
</evidence>
<dbReference type="Pfam" id="PF09209">
    <property type="entry name" value="CecR_C"/>
    <property type="match status" value="1"/>
</dbReference>
<evidence type="ECO:0000256" key="3">
    <source>
        <dbReference type="SAM" id="MobiDB-lite"/>
    </source>
</evidence>
<dbReference type="Proteomes" id="UP000198795">
    <property type="component" value="Unassembled WGS sequence"/>
</dbReference>
<sequence>MDTSRERHGGRTRPKVKATAPRSKARKVASAGTGKAGGKPAKSRVRQAKGAVSRAAVEANDETQNKLLLASIEVFGTHGFESASTRLLARHAGVNLQAIPYYFGSKEGLYLAVAEHIASRIRAHMEPLAEKIRSRLDLDENGKARYLPSPDEARGLLVDMLTTFAHLLVSDETASWASFIIREQQHPSAAFDRLYDGGMGRYIGTATQLVAAIVGQPPQSKTVQVQAIGLIGQILIFRSGRAAVLRALGWRNIGTSEFSEIAQVIGRNVSALQASAAGRLAP</sequence>